<dbReference type="EMBL" id="CADCVL010000347">
    <property type="protein sequence ID" value="CAA9489216.1"/>
    <property type="molecule type" value="Genomic_DNA"/>
</dbReference>
<keyword evidence="3" id="KW-1003">Cell membrane</keyword>
<feature type="site" description="Important for channel permeability" evidence="7">
    <location>
        <position position="328"/>
    </location>
</feature>
<dbReference type="AlphaFoldDB" id="A0A6J4SDW5"/>
<organism evidence="10">
    <name type="scientific">uncultured Solirubrobacteraceae bacterium</name>
    <dbReference type="NCBI Taxonomy" id="1162706"/>
    <lineage>
        <taxon>Bacteria</taxon>
        <taxon>Bacillati</taxon>
        <taxon>Actinomycetota</taxon>
        <taxon>Thermoleophilia</taxon>
        <taxon>Solirubrobacterales</taxon>
        <taxon>Solirubrobacteraceae</taxon>
        <taxon>environmental samples</taxon>
    </lineage>
</organism>
<proteinExistence type="inferred from homology"/>
<reference evidence="10" key="1">
    <citation type="submission" date="2020-02" db="EMBL/GenBank/DDBJ databases">
        <authorList>
            <person name="Meier V. D."/>
        </authorList>
    </citation>
    <scope>NUCLEOTIDE SEQUENCE</scope>
    <source>
        <strain evidence="10">AVDCRST_MAG65</strain>
    </source>
</reference>
<dbReference type="InterPro" id="IPR029020">
    <property type="entry name" value="Ammonium/urea_transptr"/>
</dbReference>
<evidence type="ECO:0000256" key="7">
    <source>
        <dbReference type="PIRSR" id="PIRSR016502-1"/>
    </source>
</evidence>
<feature type="transmembrane region" description="Helical" evidence="9">
    <location>
        <begin position="68"/>
        <end position="87"/>
    </location>
</feature>
<dbReference type="InterPro" id="IPR004937">
    <property type="entry name" value="Urea_transporter"/>
</dbReference>
<evidence type="ECO:0000256" key="2">
    <source>
        <dbReference type="ARBA" id="ARBA00005914"/>
    </source>
</evidence>
<feature type="transmembrane region" description="Helical" evidence="9">
    <location>
        <begin position="155"/>
        <end position="172"/>
    </location>
</feature>
<dbReference type="Pfam" id="PF03253">
    <property type="entry name" value="UT"/>
    <property type="match status" value="1"/>
</dbReference>
<evidence type="ECO:0000256" key="6">
    <source>
        <dbReference type="ARBA" id="ARBA00023136"/>
    </source>
</evidence>
<keyword evidence="5 9" id="KW-1133">Transmembrane helix</keyword>
<evidence type="ECO:0000256" key="9">
    <source>
        <dbReference type="SAM" id="Phobius"/>
    </source>
</evidence>
<evidence type="ECO:0000256" key="8">
    <source>
        <dbReference type="SAM" id="MobiDB-lite"/>
    </source>
</evidence>
<feature type="region of interest" description="Disordered" evidence="8">
    <location>
        <begin position="359"/>
        <end position="399"/>
    </location>
</feature>
<dbReference type="PIRSF" id="PIRSF016502">
    <property type="entry name" value="Urea_transporter"/>
    <property type="match status" value="1"/>
</dbReference>
<gene>
    <name evidence="10" type="ORF">AVDCRST_MAG65-1927</name>
</gene>
<evidence type="ECO:0000256" key="4">
    <source>
        <dbReference type="ARBA" id="ARBA00022692"/>
    </source>
</evidence>
<sequence>MSTSLGASPRGGLSLVDGTMPEWSERADRTPAVAFVDSCLRGVGQVCFMNNPITGLAILVAMAVADPWLGFAGVLGLAVSTATAIAIGMDRGAIRAGLFGFNGVLVGAGLSLFLSPAWDPLVMAWIVMGAFFSTILHAALANVFLGAWAVPPFTLAFNLITLIFLIGALNYANGRVGPLIAPAEAQVTSGEVSSTLRAAVDAGAANNAEGAVNAIFRGISQLFFANSVVSGIIIVVGIAVCSRIAAGFALVGSAVGMLTGLALGASGVAIYNGLWGFNSFDAALAIGGVFFVLSWTSGLLAVGCAVLAALLFGAIASLFTPWGLPALTLPFVFATLAFVLLKGASSRLTHVEVADITTPEEHLRRPRGAHSEGVGRDAVREFPEAEPPPPPQGEAPPGR</sequence>
<feature type="transmembrane region" description="Helical" evidence="9">
    <location>
        <begin position="93"/>
        <end position="114"/>
    </location>
</feature>
<protein>
    <submittedName>
        <fullName evidence="10">Eukaryotic-type low-affinity urea transporter</fullName>
    </submittedName>
</protein>
<feature type="compositionally biased region" description="Basic and acidic residues" evidence="8">
    <location>
        <begin position="359"/>
        <end position="383"/>
    </location>
</feature>
<feature type="transmembrane region" description="Helical" evidence="9">
    <location>
        <begin position="246"/>
        <end position="271"/>
    </location>
</feature>
<keyword evidence="4 9" id="KW-0812">Transmembrane</keyword>
<evidence type="ECO:0000256" key="1">
    <source>
        <dbReference type="ARBA" id="ARBA00004651"/>
    </source>
</evidence>
<comment type="subcellular location">
    <subcellularLocation>
        <location evidence="1">Cell membrane</location>
        <topology evidence="1">Multi-pass membrane protein</topology>
    </subcellularLocation>
</comment>
<feature type="transmembrane region" description="Helical" evidence="9">
    <location>
        <begin position="222"/>
        <end position="240"/>
    </location>
</feature>
<comment type="similarity">
    <text evidence="2">Belongs to the urea transporter family.</text>
</comment>
<dbReference type="Gene3D" id="1.10.3430.10">
    <property type="entry name" value="Ammonium transporter AmtB like domains"/>
    <property type="match status" value="1"/>
</dbReference>
<evidence type="ECO:0000313" key="10">
    <source>
        <dbReference type="EMBL" id="CAA9489216.1"/>
    </source>
</evidence>
<accession>A0A6J4SDW5</accession>
<feature type="transmembrane region" description="Helical" evidence="9">
    <location>
        <begin position="121"/>
        <end position="149"/>
    </location>
</feature>
<feature type="transmembrane region" description="Helical" evidence="9">
    <location>
        <begin position="322"/>
        <end position="341"/>
    </location>
</feature>
<feature type="transmembrane region" description="Helical" evidence="9">
    <location>
        <begin position="283"/>
        <end position="316"/>
    </location>
</feature>
<feature type="compositionally biased region" description="Pro residues" evidence="8">
    <location>
        <begin position="385"/>
        <end position="399"/>
    </location>
</feature>
<name>A0A6J4SDW5_9ACTN</name>
<evidence type="ECO:0000256" key="3">
    <source>
        <dbReference type="ARBA" id="ARBA00022475"/>
    </source>
</evidence>
<dbReference type="GO" id="GO:0005886">
    <property type="term" value="C:plasma membrane"/>
    <property type="evidence" value="ECO:0007669"/>
    <property type="project" value="UniProtKB-SubCell"/>
</dbReference>
<keyword evidence="6 9" id="KW-0472">Membrane</keyword>
<dbReference type="GO" id="GO:0015204">
    <property type="term" value="F:urea transmembrane transporter activity"/>
    <property type="evidence" value="ECO:0007669"/>
    <property type="project" value="InterPro"/>
</dbReference>
<dbReference type="PANTHER" id="PTHR10464">
    <property type="entry name" value="UREA TRANSPORTER"/>
    <property type="match status" value="1"/>
</dbReference>
<evidence type="ECO:0000256" key="5">
    <source>
        <dbReference type="ARBA" id="ARBA00022989"/>
    </source>
</evidence>
<dbReference type="PANTHER" id="PTHR10464:SF4">
    <property type="entry name" value="UREA TRANSPORTER"/>
    <property type="match status" value="1"/>
</dbReference>